<dbReference type="CDD" id="cd01650">
    <property type="entry name" value="RT_nLTR_like"/>
    <property type="match status" value="1"/>
</dbReference>
<dbReference type="SUPFAM" id="SSF56672">
    <property type="entry name" value="DNA/RNA polymerases"/>
    <property type="match status" value="1"/>
</dbReference>
<dbReference type="PANTHER" id="PTHR31635:SF196">
    <property type="entry name" value="REVERSE TRANSCRIPTASE DOMAIN-CONTAINING PROTEIN-RELATED"/>
    <property type="match status" value="1"/>
</dbReference>
<dbReference type="GO" id="GO:0004523">
    <property type="term" value="F:RNA-DNA hybrid ribonuclease activity"/>
    <property type="evidence" value="ECO:0007669"/>
    <property type="project" value="InterPro"/>
</dbReference>
<evidence type="ECO:0000313" key="2">
    <source>
        <dbReference type="EMBL" id="SPD18317.1"/>
    </source>
</evidence>
<dbReference type="Pfam" id="PF00078">
    <property type="entry name" value="RVT_1"/>
    <property type="match status" value="1"/>
</dbReference>
<dbReference type="CDD" id="cd06222">
    <property type="entry name" value="RNase_H_like"/>
    <property type="match status" value="1"/>
</dbReference>
<dbReference type="InterPro" id="IPR036397">
    <property type="entry name" value="RNaseH_sf"/>
</dbReference>
<dbReference type="GO" id="GO:0003676">
    <property type="term" value="F:nucleic acid binding"/>
    <property type="evidence" value="ECO:0007669"/>
    <property type="project" value="InterPro"/>
</dbReference>
<dbReference type="InterPro" id="IPR012337">
    <property type="entry name" value="RNaseH-like_sf"/>
</dbReference>
<name>A0A2N9HWM1_FAGSY</name>
<reference evidence="2" key="1">
    <citation type="submission" date="2018-02" db="EMBL/GenBank/DDBJ databases">
        <authorList>
            <person name="Cohen D.B."/>
            <person name="Kent A.D."/>
        </authorList>
    </citation>
    <scope>NUCLEOTIDE SEQUENCE</scope>
</reference>
<dbReference type="InterPro" id="IPR002156">
    <property type="entry name" value="RNaseH_domain"/>
</dbReference>
<dbReference type="Gene3D" id="3.30.420.10">
    <property type="entry name" value="Ribonuclease H-like superfamily/Ribonuclease H"/>
    <property type="match status" value="1"/>
</dbReference>
<dbReference type="PROSITE" id="PS50878">
    <property type="entry name" value="RT_POL"/>
    <property type="match status" value="1"/>
</dbReference>
<dbReference type="InterPro" id="IPR000477">
    <property type="entry name" value="RT_dom"/>
</dbReference>
<proteinExistence type="predicted"/>
<dbReference type="SUPFAM" id="SSF53098">
    <property type="entry name" value="Ribonuclease H-like"/>
    <property type="match status" value="1"/>
</dbReference>
<dbReference type="EMBL" id="OIVN01004602">
    <property type="protein sequence ID" value="SPD18317.1"/>
    <property type="molecule type" value="Genomic_DNA"/>
</dbReference>
<dbReference type="InterPro" id="IPR044730">
    <property type="entry name" value="RNase_H-like_dom_plant"/>
</dbReference>
<dbReference type="InterPro" id="IPR043502">
    <property type="entry name" value="DNA/RNA_pol_sf"/>
</dbReference>
<gene>
    <name evidence="2" type="ORF">FSB_LOCUS46199</name>
</gene>
<feature type="domain" description="Reverse transcriptase" evidence="1">
    <location>
        <begin position="1"/>
        <end position="259"/>
    </location>
</feature>
<dbReference type="AlphaFoldDB" id="A0A2N9HWM1"/>
<dbReference type="PANTHER" id="PTHR31635">
    <property type="entry name" value="REVERSE TRANSCRIPTASE DOMAIN-CONTAINING PROTEIN-RELATED"/>
    <property type="match status" value="1"/>
</dbReference>
<protein>
    <recommendedName>
        <fullName evidence="1">Reverse transcriptase domain-containing protein</fullName>
    </recommendedName>
</protein>
<dbReference type="Pfam" id="PF13456">
    <property type="entry name" value="RVT_3"/>
    <property type="match status" value="1"/>
</dbReference>
<organism evidence="2">
    <name type="scientific">Fagus sylvatica</name>
    <name type="common">Beechnut</name>
    <dbReference type="NCBI Taxonomy" id="28930"/>
    <lineage>
        <taxon>Eukaryota</taxon>
        <taxon>Viridiplantae</taxon>
        <taxon>Streptophyta</taxon>
        <taxon>Embryophyta</taxon>
        <taxon>Tracheophyta</taxon>
        <taxon>Spermatophyta</taxon>
        <taxon>Magnoliopsida</taxon>
        <taxon>eudicotyledons</taxon>
        <taxon>Gunneridae</taxon>
        <taxon>Pentapetalae</taxon>
        <taxon>rosids</taxon>
        <taxon>fabids</taxon>
        <taxon>Fagales</taxon>
        <taxon>Fagaceae</taxon>
        <taxon>Fagus</taxon>
    </lineage>
</organism>
<evidence type="ECO:0000259" key="1">
    <source>
        <dbReference type="PROSITE" id="PS50878"/>
    </source>
</evidence>
<sequence length="669" mass="75125">MPANINAILVCLIPKVAKPETINQFRPIGLCNTLYKAVTKILVLRLKPLLSNLIHPCQANFIPGRKASDNVIVVQEIIHSMMKSRSKVGTMALKIDLEKAYDRLEWSFIRLTLQHFNFPSSWIDLIMSCISSSSLSVLVNGKRLESFSPSRGIQQGDPLSPYIFILCMEYLACLTQNEVTEGNWKGVKTAINGPSFTHLFFADDLILFAKAIRSNCITINRVLDTFCSASRQKVNLSKSKIFLPNYLDHSRFGFLESELGLKLSKSFGKYLGDGKLETLSLAGRFTLIQAVTMAIPTHIMQCTMLPGKICSKLDKLNRNFLWGDTAEKRKNHLLNWKTISRPKEEGGLGWLIRDGKTINFWHDHWLELGVLRNLISGPLLPNEALLKICDVWDSQGNWNLQSLSLQLPSEISKFILATPRPLIPDQADCIYWKAAKNGQFNSSLAYRLWSARNKVVMEGFIFQPTEVMKKAKSLAIDFFYSLRHKNDKPPKVETLIGWTPPPTGFVKLNTNGSVLHNPGHASSRGLLRDSNGNWIQGFSHFLGITNSLVAELWGLRDGLTLARDLHISRLVVELDAKAMIDLLKPVSRTPFVTHPYSALIDDCRCLLQTFERVVIQHAHRESNFCTDLLAKEGNNLLDSCAIVIYASPPSFVVSHLLADSLGASYPRLL</sequence>
<accession>A0A2N9HWM1</accession>